<dbReference type="Proteomes" id="UP000634136">
    <property type="component" value="Unassembled WGS sequence"/>
</dbReference>
<feature type="region of interest" description="Disordered" evidence="1">
    <location>
        <begin position="16"/>
        <end position="44"/>
    </location>
</feature>
<organism evidence="2 3">
    <name type="scientific">Senna tora</name>
    <dbReference type="NCBI Taxonomy" id="362788"/>
    <lineage>
        <taxon>Eukaryota</taxon>
        <taxon>Viridiplantae</taxon>
        <taxon>Streptophyta</taxon>
        <taxon>Embryophyta</taxon>
        <taxon>Tracheophyta</taxon>
        <taxon>Spermatophyta</taxon>
        <taxon>Magnoliopsida</taxon>
        <taxon>eudicotyledons</taxon>
        <taxon>Gunneridae</taxon>
        <taxon>Pentapetalae</taxon>
        <taxon>rosids</taxon>
        <taxon>fabids</taxon>
        <taxon>Fabales</taxon>
        <taxon>Fabaceae</taxon>
        <taxon>Caesalpinioideae</taxon>
        <taxon>Cassia clade</taxon>
        <taxon>Senna</taxon>
    </lineage>
</organism>
<gene>
    <name evidence="2" type="ORF">G2W53_030057</name>
</gene>
<dbReference type="InterPro" id="IPR003107">
    <property type="entry name" value="HAT"/>
</dbReference>
<protein>
    <submittedName>
        <fullName evidence="2">Signal transduction response regulator</fullName>
    </submittedName>
</protein>
<reference evidence="2" key="1">
    <citation type="submission" date="2020-09" db="EMBL/GenBank/DDBJ databases">
        <title>Genome-Enabled Discovery of Anthraquinone Biosynthesis in Senna tora.</title>
        <authorList>
            <person name="Kang S.-H."/>
            <person name="Pandey R.P."/>
            <person name="Lee C.-M."/>
            <person name="Sim J.-S."/>
            <person name="Jeong J.-T."/>
            <person name="Choi B.-S."/>
            <person name="Jung M."/>
            <person name="Ginzburg D."/>
            <person name="Zhao K."/>
            <person name="Won S.Y."/>
            <person name="Oh T.-J."/>
            <person name="Yu Y."/>
            <person name="Kim N.-H."/>
            <person name="Lee O.R."/>
            <person name="Lee T.-H."/>
            <person name="Bashyal P."/>
            <person name="Kim T.-S."/>
            <person name="Lee W.-H."/>
            <person name="Kawkins C."/>
            <person name="Kim C.-K."/>
            <person name="Kim J.S."/>
            <person name="Ahn B.O."/>
            <person name="Rhee S.Y."/>
            <person name="Sohng J.K."/>
        </authorList>
    </citation>
    <scope>NUCLEOTIDE SEQUENCE</scope>
    <source>
        <tissue evidence="2">Leaf</tissue>
    </source>
</reference>
<feature type="compositionally biased region" description="Low complexity" evidence="1">
    <location>
        <begin position="20"/>
        <end position="43"/>
    </location>
</feature>
<sequence length="574" mass="63248">MVVKVASTCLQWSQPVLPHSPSSSQTLASAISSPSSKRGNRSNNGGGCGGGGALVCRFVHRLDRSSLLGSQSARLYRSRSCDYPGRKTRFTCSASSESFSDDEFSKKLEDLALRFHLSDEHNATDSESYCLSEDHAQTLNPMSKLNSIEPPWLEVPQEPPDWISGGDDEIIPPSIIERKANSVELPFSLRIIKKKLQWKEGFREAGESACCSVKKAFSSMVFIIRELHSYTLQMREILFYEDLQGILARVHKEMHASFVWLFQQVFSHTPTLMVYVMILLANFTVYSMGHNTAIAAAAAAAPPPTTEIASAGEIQKNQKFDSSAIKTFSVSSSSGKTTSIGGDNGGGGGKFRPIANGTDGGDGGFDRSEHYHRTVLPDGGASSQISSVGRTRGETESVSGEETRENEEKEAILWNSMVEEAKKMEGEGLDKETMERFVSPVTASIESDEDYGEYLRTELLYQTGLSQEPNNSLLLANYAQFLYLVAHDYDRAEEYFKRAIGVEGADAEAYNKYATFLWKAKKDLWGAEETYLEAISAEPTNSYYAANYAHFLWNTGAEDTCFPLSNSPDASQEL</sequence>
<dbReference type="InterPro" id="IPR011990">
    <property type="entry name" value="TPR-like_helical_dom_sf"/>
</dbReference>
<feature type="compositionally biased region" description="Basic and acidic residues" evidence="1">
    <location>
        <begin position="391"/>
        <end position="408"/>
    </location>
</feature>
<dbReference type="PANTHER" id="PTHR26312:SF132">
    <property type="entry name" value="OS01G0855200 PROTEIN"/>
    <property type="match status" value="1"/>
</dbReference>
<name>A0A834T6L4_9FABA</name>
<comment type="caution">
    <text evidence="2">The sequence shown here is derived from an EMBL/GenBank/DDBJ whole genome shotgun (WGS) entry which is preliminary data.</text>
</comment>
<keyword evidence="3" id="KW-1185">Reference proteome</keyword>
<evidence type="ECO:0000256" key="1">
    <source>
        <dbReference type="SAM" id="MobiDB-lite"/>
    </source>
</evidence>
<evidence type="ECO:0000313" key="3">
    <source>
        <dbReference type="Proteomes" id="UP000634136"/>
    </source>
</evidence>
<dbReference type="PANTHER" id="PTHR26312">
    <property type="entry name" value="TETRATRICOPEPTIDE REPEAT PROTEIN 5"/>
    <property type="match status" value="1"/>
</dbReference>
<dbReference type="OrthoDB" id="1924189at2759"/>
<feature type="region of interest" description="Disordered" evidence="1">
    <location>
        <begin position="333"/>
        <end position="352"/>
    </location>
</feature>
<evidence type="ECO:0000313" key="2">
    <source>
        <dbReference type="EMBL" id="KAF7816088.1"/>
    </source>
</evidence>
<accession>A0A834T6L4</accession>
<dbReference type="Gene3D" id="1.25.40.10">
    <property type="entry name" value="Tetratricopeptide repeat domain"/>
    <property type="match status" value="1"/>
</dbReference>
<feature type="region of interest" description="Disordered" evidence="1">
    <location>
        <begin position="374"/>
        <end position="408"/>
    </location>
</feature>
<dbReference type="SMART" id="SM00386">
    <property type="entry name" value="HAT"/>
    <property type="match status" value="2"/>
</dbReference>
<dbReference type="EMBL" id="JAAIUW010000009">
    <property type="protein sequence ID" value="KAF7816088.1"/>
    <property type="molecule type" value="Genomic_DNA"/>
</dbReference>
<dbReference type="SUPFAM" id="SSF48452">
    <property type="entry name" value="TPR-like"/>
    <property type="match status" value="1"/>
</dbReference>
<dbReference type="GO" id="GO:0006396">
    <property type="term" value="P:RNA processing"/>
    <property type="evidence" value="ECO:0007669"/>
    <property type="project" value="InterPro"/>
</dbReference>
<dbReference type="AlphaFoldDB" id="A0A834T6L4"/>
<proteinExistence type="predicted"/>